<reference evidence="1" key="1">
    <citation type="journal article" date="2019" name="Sci. Rep.">
        <title>Draft genome of Tanacetum cinerariifolium, the natural source of mosquito coil.</title>
        <authorList>
            <person name="Yamashiro T."/>
            <person name="Shiraishi A."/>
            <person name="Satake H."/>
            <person name="Nakayama K."/>
        </authorList>
    </citation>
    <scope>NUCLEOTIDE SEQUENCE</scope>
</reference>
<proteinExistence type="predicted"/>
<sequence length="46" mass="5190">KDSILQAGIPVKEILLNLNLPDHRSILTDSRLNLTTWTDDKAIFIS</sequence>
<comment type="caution">
    <text evidence="1">The sequence shown here is derived from an EMBL/GenBank/DDBJ whole genome shotgun (WGS) entry which is preliminary data.</text>
</comment>
<evidence type="ECO:0000313" key="1">
    <source>
        <dbReference type="EMBL" id="GFB09842.1"/>
    </source>
</evidence>
<organism evidence="1">
    <name type="scientific">Tanacetum cinerariifolium</name>
    <name type="common">Dalmatian daisy</name>
    <name type="synonym">Chrysanthemum cinerariifolium</name>
    <dbReference type="NCBI Taxonomy" id="118510"/>
    <lineage>
        <taxon>Eukaryota</taxon>
        <taxon>Viridiplantae</taxon>
        <taxon>Streptophyta</taxon>
        <taxon>Embryophyta</taxon>
        <taxon>Tracheophyta</taxon>
        <taxon>Spermatophyta</taxon>
        <taxon>Magnoliopsida</taxon>
        <taxon>eudicotyledons</taxon>
        <taxon>Gunneridae</taxon>
        <taxon>Pentapetalae</taxon>
        <taxon>asterids</taxon>
        <taxon>campanulids</taxon>
        <taxon>Asterales</taxon>
        <taxon>Asteraceae</taxon>
        <taxon>Asteroideae</taxon>
        <taxon>Anthemideae</taxon>
        <taxon>Anthemidinae</taxon>
        <taxon>Tanacetum</taxon>
    </lineage>
</organism>
<protein>
    <submittedName>
        <fullName evidence="1">Uncharacterized protein</fullName>
    </submittedName>
</protein>
<dbReference type="EMBL" id="BKCJ010551602">
    <property type="protein sequence ID" value="GFB09842.1"/>
    <property type="molecule type" value="Genomic_DNA"/>
</dbReference>
<dbReference type="AlphaFoldDB" id="A0A699KTE0"/>
<gene>
    <name evidence="1" type="ORF">Tci_681813</name>
</gene>
<name>A0A699KTE0_TANCI</name>
<feature type="non-terminal residue" evidence="1">
    <location>
        <position position="1"/>
    </location>
</feature>
<accession>A0A699KTE0</accession>